<comment type="caution">
    <text evidence="16">The sequence shown here is derived from an EMBL/GenBank/DDBJ whole genome shotgun (WGS) entry which is preliminary data.</text>
</comment>
<dbReference type="Pfam" id="PF17810">
    <property type="entry name" value="Arg_decarb_HB"/>
    <property type="match status" value="1"/>
</dbReference>
<keyword evidence="8" id="KW-0460">Magnesium</keyword>
<proteinExistence type="inferred from homology"/>
<gene>
    <name evidence="16" type="primary">speA</name>
    <name evidence="16" type="ORF">ENJ65_03735</name>
</gene>
<dbReference type="GO" id="GO:0033388">
    <property type="term" value="P:putrescine biosynthetic process from arginine"/>
    <property type="evidence" value="ECO:0007669"/>
    <property type="project" value="TreeGrafter"/>
</dbReference>
<evidence type="ECO:0000256" key="10">
    <source>
        <dbReference type="ARBA" id="ARBA00023066"/>
    </source>
</evidence>
<dbReference type="PANTHER" id="PTHR43295:SF9">
    <property type="entry name" value="BIOSYNTHETIC ARGININE DECARBOXYLASE"/>
    <property type="match status" value="1"/>
</dbReference>
<evidence type="ECO:0000256" key="13">
    <source>
        <dbReference type="NCBIfam" id="TIGR01273"/>
    </source>
</evidence>
<evidence type="ECO:0000259" key="14">
    <source>
        <dbReference type="Pfam" id="PF02784"/>
    </source>
</evidence>
<dbReference type="EC" id="4.1.1.19" evidence="5 13"/>
<evidence type="ECO:0000256" key="7">
    <source>
        <dbReference type="ARBA" id="ARBA00022793"/>
    </source>
</evidence>
<keyword evidence="7" id="KW-0210">Decarboxylase</keyword>
<accession>A0A832J355</accession>
<dbReference type="Gene3D" id="3.20.20.10">
    <property type="entry name" value="Alanine racemase"/>
    <property type="match status" value="1"/>
</dbReference>
<dbReference type="InterPro" id="IPR002985">
    <property type="entry name" value="Arg_decrbxlase"/>
</dbReference>
<keyword evidence="6" id="KW-0479">Metal-binding</keyword>
<dbReference type="AlphaFoldDB" id="A0A832J355"/>
<dbReference type="InterPro" id="IPR040634">
    <property type="entry name" value="Arg_decarb_HB"/>
</dbReference>
<evidence type="ECO:0000256" key="1">
    <source>
        <dbReference type="ARBA" id="ARBA00001933"/>
    </source>
</evidence>
<dbReference type="GO" id="GO:0008792">
    <property type="term" value="F:arginine decarboxylase activity"/>
    <property type="evidence" value="ECO:0007669"/>
    <property type="project" value="UniProtKB-UniRule"/>
</dbReference>
<protein>
    <recommendedName>
        <fullName evidence="5 13">Arginine decarboxylase</fullName>
        <ecNumber evidence="5 13">4.1.1.19</ecNumber>
    </recommendedName>
</protein>
<dbReference type="SUPFAM" id="SSF51419">
    <property type="entry name" value="PLP-binding barrel"/>
    <property type="match status" value="1"/>
</dbReference>
<dbReference type="GO" id="GO:0008295">
    <property type="term" value="P:spermidine biosynthetic process"/>
    <property type="evidence" value="ECO:0007669"/>
    <property type="project" value="UniProtKB-UniRule"/>
</dbReference>
<dbReference type="InterPro" id="IPR009006">
    <property type="entry name" value="Ala_racemase/Decarboxylase_C"/>
</dbReference>
<dbReference type="PRINTS" id="PR01180">
    <property type="entry name" value="ARGDCRBXLASE"/>
</dbReference>
<keyword evidence="11" id="KW-0620">Polyamine biosynthesis</keyword>
<sequence length="499" mass="56057">MMSWNLEQARRSYNVRHWGGGYFDINQQGHLVVYPDQNKSRPGIDVYELSQRLAEQKLSLPVLLRFTDILRDRVTTLCDAFDLAMLADGYQGGYTAVYPIKVNQQRTVVEHICQNGADRIGLEAGSKPELMAVLGMSRQGGVIVCNGYKDREYIRLALIGQQLGFKVFIVIEKPSELQLVLQESDNLGIEPMLGLRVRLASIGAGKWQNTGGEKSKFGLTSSQVLAVVNRLSQAGKLDTLQLLHCHLGSQIANIRDIQSGMREMGRYYAELCALGAALTYVDVGGGLGVDYEGTRSRSYCSMNYSVQEYANNVVHALKVVCEEKSLPQPMIISESGRALTAHHAMLITNVIDSDIIEIPTDIDALETPDDPKVMHYLWNVMSQADIGSPLEAYHDAVHWLQQAQDMYAQGVMTLEQRARAEQLYYLVSAKVKTRLNPSIRAQRELLDELNEKQADKYFCNFSLFQSLPDVWAIDQVFPIMPLHRLDEEPTRRVVIQDLT</sequence>
<dbReference type="Proteomes" id="UP000885832">
    <property type="component" value="Unassembled WGS sequence"/>
</dbReference>
<comment type="similarity">
    <text evidence="4">Belongs to the Orn/Lys/Arg decarboxylase class-II family. SpeA subfamily.</text>
</comment>
<evidence type="ECO:0000256" key="6">
    <source>
        <dbReference type="ARBA" id="ARBA00022723"/>
    </source>
</evidence>
<dbReference type="CDD" id="cd06830">
    <property type="entry name" value="PLPDE_III_ADC"/>
    <property type="match status" value="1"/>
</dbReference>
<evidence type="ECO:0000256" key="3">
    <source>
        <dbReference type="ARBA" id="ARBA00002257"/>
    </source>
</evidence>
<dbReference type="NCBIfam" id="NF003763">
    <property type="entry name" value="PRK05354.1"/>
    <property type="match status" value="1"/>
</dbReference>
<reference evidence="16" key="1">
    <citation type="journal article" date="2020" name="mSystems">
        <title>Genome- and Community-Level Interaction Insights into Carbon Utilization and Element Cycling Functions of Hydrothermarchaeota in Hydrothermal Sediment.</title>
        <authorList>
            <person name="Zhou Z."/>
            <person name="Liu Y."/>
            <person name="Xu W."/>
            <person name="Pan J."/>
            <person name="Luo Z.H."/>
            <person name="Li M."/>
        </authorList>
    </citation>
    <scope>NUCLEOTIDE SEQUENCE [LARGE SCALE GENOMIC DNA]</scope>
    <source>
        <strain evidence="16">HyVt-505</strain>
    </source>
</reference>
<evidence type="ECO:0000256" key="2">
    <source>
        <dbReference type="ARBA" id="ARBA00001946"/>
    </source>
</evidence>
<dbReference type="GO" id="GO:0006527">
    <property type="term" value="P:L-arginine catabolic process"/>
    <property type="evidence" value="ECO:0007669"/>
    <property type="project" value="InterPro"/>
</dbReference>
<evidence type="ECO:0000256" key="8">
    <source>
        <dbReference type="ARBA" id="ARBA00022842"/>
    </source>
</evidence>
<keyword evidence="9" id="KW-0663">Pyridoxal phosphate</keyword>
<dbReference type="InterPro" id="IPR022644">
    <property type="entry name" value="De-COase2_N"/>
</dbReference>
<dbReference type="EMBL" id="DRNF01000236">
    <property type="protein sequence ID" value="HHJ80725.1"/>
    <property type="molecule type" value="Genomic_DNA"/>
</dbReference>
<dbReference type="InterPro" id="IPR029066">
    <property type="entry name" value="PLP-binding_barrel"/>
</dbReference>
<dbReference type="FunFam" id="3.20.20.10:FF:000001">
    <property type="entry name" value="Biosynthetic arginine decarboxylase"/>
    <property type="match status" value="1"/>
</dbReference>
<keyword evidence="12 16" id="KW-0456">Lyase</keyword>
<dbReference type="NCBIfam" id="TIGR01273">
    <property type="entry name" value="speA"/>
    <property type="match status" value="1"/>
</dbReference>
<dbReference type="PROSITE" id="PS00878">
    <property type="entry name" value="ODR_DC_2_1"/>
    <property type="match status" value="1"/>
</dbReference>
<evidence type="ECO:0000256" key="9">
    <source>
        <dbReference type="ARBA" id="ARBA00022898"/>
    </source>
</evidence>
<evidence type="ECO:0000313" key="16">
    <source>
        <dbReference type="EMBL" id="HHJ80725.1"/>
    </source>
</evidence>
<dbReference type="PRINTS" id="PR01179">
    <property type="entry name" value="ODADCRBXLASE"/>
</dbReference>
<dbReference type="GO" id="GO:0046872">
    <property type="term" value="F:metal ion binding"/>
    <property type="evidence" value="ECO:0007669"/>
    <property type="project" value="UniProtKB-KW"/>
</dbReference>
<evidence type="ECO:0000256" key="5">
    <source>
        <dbReference type="ARBA" id="ARBA00012426"/>
    </source>
</evidence>
<comment type="cofactor">
    <cofactor evidence="2">
        <name>Mg(2+)</name>
        <dbReference type="ChEBI" id="CHEBI:18420"/>
    </cofactor>
</comment>
<evidence type="ECO:0000256" key="11">
    <source>
        <dbReference type="ARBA" id="ARBA00023115"/>
    </source>
</evidence>
<evidence type="ECO:0000259" key="15">
    <source>
        <dbReference type="Pfam" id="PF17810"/>
    </source>
</evidence>
<dbReference type="PANTHER" id="PTHR43295">
    <property type="entry name" value="ARGININE DECARBOXYLASE"/>
    <property type="match status" value="1"/>
</dbReference>
<dbReference type="InterPro" id="IPR022653">
    <property type="entry name" value="De-COase2_pyr-phos_BS"/>
</dbReference>
<comment type="function">
    <text evidence="3">Catalyzes the biosynthesis of agmatine from arginine.</text>
</comment>
<dbReference type="InterPro" id="IPR000183">
    <property type="entry name" value="Orn/DAP/Arg_de-COase"/>
</dbReference>
<comment type="cofactor">
    <cofactor evidence="1">
        <name>pyridoxal 5'-phosphate</name>
        <dbReference type="ChEBI" id="CHEBI:597326"/>
    </cofactor>
</comment>
<feature type="domain" description="Orn/DAP/Arg decarboxylase 2 N-terminal" evidence="14">
    <location>
        <begin position="94"/>
        <end position="341"/>
    </location>
</feature>
<evidence type="ECO:0000256" key="12">
    <source>
        <dbReference type="ARBA" id="ARBA00023239"/>
    </source>
</evidence>
<dbReference type="Gene3D" id="1.20.58.930">
    <property type="match status" value="1"/>
</dbReference>
<dbReference type="Gene3D" id="2.40.37.10">
    <property type="entry name" value="Lyase, Ornithine Decarboxylase, Chain A, domain 1"/>
    <property type="match status" value="1"/>
</dbReference>
<name>A0A832J355_9GAMM</name>
<organism evidence="16">
    <name type="scientific">Candidatus Tenderia electrophaga</name>
    <dbReference type="NCBI Taxonomy" id="1748243"/>
    <lineage>
        <taxon>Bacteria</taxon>
        <taxon>Pseudomonadati</taxon>
        <taxon>Pseudomonadota</taxon>
        <taxon>Gammaproteobacteria</taxon>
        <taxon>Candidatus Tenderiales</taxon>
        <taxon>Candidatus Tenderiaceae</taxon>
        <taxon>Candidatus Tenderia</taxon>
    </lineage>
</organism>
<dbReference type="Pfam" id="PF02784">
    <property type="entry name" value="Orn_Arg_deC_N"/>
    <property type="match status" value="1"/>
</dbReference>
<evidence type="ECO:0000256" key="4">
    <source>
        <dbReference type="ARBA" id="ARBA00008357"/>
    </source>
</evidence>
<feature type="domain" description="Arginine decarboxylase helical bundle" evidence="15">
    <location>
        <begin position="368"/>
        <end position="450"/>
    </location>
</feature>
<keyword evidence="10" id="KW-0745">Spermidine biosynthesis</keyword>
<feature type="non-terminal residue" evidence="16">
    <location>
        <position position="499"/>
    </location>
</feature>